<dbReference type="EC" id="2.7.8.26" evidence="5 19"/>
<feature type="transmembrane region" description="Helical" evidence="19">
    <location>
        <begin position="208"/>
        <end position="225"/>
    </location>
</feature>
<evidence type="ECO:0000256" key="9">
    <source>
        <dbReference type="ARBA" id="ARBA00022679"/>
    </source>
</evidence>
<keyword evidence="10 19" id="KW-0812">Transmembrane</keyword>
<evidence type="ECO:0000256" key="17">
    <source>
        <dbReference type="ARBA" id="ARBA00048623"/>
    </source>
</evidence>
<evidence type="ECO:0000256" key="6">
    <source>
        <dbReference type="ARBA" id="ARBA00015850"/>
    </source>
</evidence>
<evidence type="ECO:0000256" key="7">
    <source>
        <dbReference type="ARBA" id="ARBA00022475"/>
    </source>
</evidence>
<evidence type="ECO:0000256" key="3">
    <source>
        <dbReference type="ARBA" id="ARBA00004663"/>
    </source>
</evidence>
<keyword evidence="21" id="KW-1185">Reference proteome</keyword>
<dbReference type="HAMAP" id="MF_00719">
    <property type="entry name" value="CobS"/>
    <property type="match status" value="1"/>
</dbReference>
<dbReference type="eggNOG" id="COG0368">
    <property type="taxonomic scope" value="Bacteria"/>
</dbReference>
<evidence type="ECO:0000256" key="10">
    <source>
        <dbReference type="ARBA" id="ARBA00022692"/>
    </source>
</evidence>
<comment type="catalytic activity">
    <reaction evidence="18 19">
        <text>alpha-ribazole 5'-phosphate + adenosylcob(III)inamide-GDP = adenosylcob(III)alamin 5'-phosphate + GMP + H(+)</text>
        <dbReference type="Rhea" id="RHEA:23560"/>
        <dbReference type="ChEBI" id="CHEBI:15378"/>
        <dbReference type="ChEBI" id="CHEBI:57918"/>
        <dbReference type="ChEBI" id="CHEBI:58115"/>
        <dbReference type="ChEBI" id="CHEBI:60487"/>
        <dbReference type="ChEBI" id="CHEBI:60493"/>
        <dbReference type="EC" id="2.7.8.26"/>
    </reaction>
</comment>
<dbReference type="PANTHER" id="PTHR34148">
    <property type="entry name" value="ADENOSYLCOBINAMIDE-GDP RIBAZOLETRANSFERASE"/>
    <property type="match status" value="1"/>
</dbReference>
<evidence type="ECO:0000256" key="19">
    <source>
        <dbReference type="HAMAP-Rule" id="MF_00719"/>
    </source>
</evidence>
<dbReference type="FunCoup" id="E8QWS8">
    <property type="interactions" value="153"/>
</dbReference>
<comment type="cofactor">
    <cofactor evidence="1 19">
        <name>Mg(2+)</name>
        <dbReference type="ChEBI" id="CHEBI:18420"/>
    </cofactor>
</comment>
<comment type="similarity">
    <text evidence="4 19">Belongs to the CobS family.</text>
</comment>
<keyword evidence="8 19" id="KW-0169">Cobalamin biosynthesis</keyword>
<evidence type="ECO:0000313" key="20">
    <source>
        <dbReference type="EMBL" id="ADV62978.1"/>
    </source>
</evidence>
<feature type="transmembrane region" description="Helical" evidence="19">
    <location>
        <begin position="118"/>
        <end position="137"/>
    </location>
</feature>
<accession>E8QWS8</accession>
<evidence type="ECO:0000256" key="13">
    <source>
        <dbReference type="ARBA" id="ARBA00023136"/>
    </source>
</evidence>
<gene>
    <name evidence="19" type="primary">cobS</name>
    <name evidence="20" type="ordered locus">Isop_2402</name>
</gene>
<sequence length="259" mass="26823">MDLSRQLHAAITAVQFLTRVPLPGGIHRSASDRTLLRDAVAYFPLVGGVVGAFSGGVVWMAALLWPPIVAVALGLIAEAILTGAFHEDAVADCCDAFGGGWTRDDVLRIMKDSRVGSFGALGLTLAVLLRGGCLLAIPVGELVATVAASAAVGRWAILLLMRIVVPIPNRDGLAKDVGEQLGWRDLLKGSALTLPFASTFLVTRPVAGMVGVIAVAATTFAWAGYVRRRLGGITGDCLGCGCYLGQVVFLLAATAGSGR</sequence>
<dbReference type="GO" id="GO:0005886">
    <property type="term" value="C:plasma membrane"/>
    <property type="evidence" value="ECO:0007669"/>
    <property type="project" value="UniProtKB-SubCell"/>
</dbReference>
<dbReference type="KEGG" id="ipa:Isop_2402"/>
<evidence type="ECO:0000256" key="12">
    <source>
        <dbReference type="ARBA" id="ARBA00022989"/>
    </source>
</evidence>
<evidence type="ECO:0000256" key="2">
    <source>
        <dbReference type="ARBA" id="ARBA00004651"/>
    </source>
</evidence>
<dbReference type="GO" id="GO:0008818">
    <property type="term" value="F:cobalamin 5'-phosphate synthase activity"/>
    <property type="evidence" value="ECO:0007669"/>
    <property type="project" value="UniProtKB-UniRule"/>
</dbReference>
<feature type="transmembrane region" description="Helical" evidence="19">
    <location>
        <begin position="41"/>
        <end position="65"/>
    </location>
</feature>
<dbReference type="GO" id="GO:0051073">
    <property type="term" value="F:adenosylcobinamide-GDP ribazoletransferase activity"/>
    <property type="evidence" value="ECO:0007669"/>
    <property type="project" value="UniProtKB-UniRule"/>
</dbReference>
<organism evidence="20 21">
    <name type="scientific">Isosphaera pallida (strain ATCC 43644 / DSM 9630 / IS1B)</name>
    <dbReference type="NCBI Taxonomy" id="575540"/>
    <lineage>
        <taxon>Bacteria</taxon>
        <taxon>Pseudomonadati</taxon>
        <taxon>Planctomycetota</taxon>
        <taxon>Planctomycetia</taxon>
        <taxon>Isosphaerales</taxon>
        <taxon>Isosphaeraceae</taxon>
        <taxon>Isosphaera</taxon>
    </lineage>
</organism>
<dbReference type="GO" id="GO:0009236">
    <property type="term" value="P:cobalamin biosynthetic process"/>
    <property type="evidence" value="ECO:0007669"/>
    <property type="project" value="UniProtKB-UniRule"/>
</dbReference>
<comment type="pathway">
    <text evidence="3 19">Cofactor biosynthesis; adenosylcobalamin biosynthesis; adenosylcobalamin from cob(II)yrinate a,c-diamide: step 7/7.</text>
</comment>
<keyword evidence="9 19" id="KW-0808">Transferase</keyword>
<reference evidence="20 21" key="2">
    <citation type="journal article" date="2011" name="Stand. Genomic Sci.">
        <title>Complete genome sequence of Isosphaera pallida type strain (IS1B).</title>
        <authorList>
            <consortium name="US DOE Joint Genome Institute (JGI-PGF)"/>
            <person name="Goker M."/>
            <person name="Cleland D."/>
            <person name="Saunders E."/>
            <person name="Lapidus A."/>
            <person name="Nolan M."/>
            <person name="Lucas S."/>
            <person name="Hammon N."/>
            <person name="Deshpande S."/>
            <person name="Cheng J.F."/>
            <person name="Tapia R."/>
            <person name="Han C."/>
            <person name="Goodwin L."/>
            <person name="Pitluck S."/>
            <person name="Liolios K."/>
            <person name="Pagani I."/>
            <person name="Ivanova N."/>
            <person name="Mavromatis K."/>
            <person name="Pati A."/>
            <person name="Chen A."/>
            <person name="Palaniappan K."/>
            <person name="Land M."/>
            <person name="Hauser L."/>
            <person name="Chang Y.J."/>
            <person name="Jeffries C.D."/>
            <person name="Detter J.C."/>
            <person name="Beck B."/>
            <person name="Woyke T."/>
            <person name="Bristow J."/>
            <person name="Eisen J.A."/>
            <person name="Markowitz V."/>
            <person name="Hugenholtz P."/>
            <person name="Kyrpides N.C."/>
            <person name="Klenk H.P."/>
        </authorList>
    </citation>
    <scope>NUCLEOTIDE SEQUENCE [LARGE SCALE GENOMIC DNA]</scope>
    <source>
        <strain evidence="21">ATCC 43644 / DSM 9630 / IS1B</strain>
    </source>
</reference>
<name>E8QWS8_ISOPI</name>
<evidence type="ECO:0000256" key="5">
    <source>
        <dbReference type="ARBA" id="ARBA00013200"/>
    </source>
</evidence>
<keyword evidence="11 19" id="KW-0460">Magnesium</keyword>
<evidence type="ECO:0000256" key="1">
    <source>
        <dbReference type="ARBA" id="ARBA00001946"/>
    </source>
</evidence>
<evidence type="ECO:0000256" key="16">
    <source>
        <dbReference type="ARBA" id="ARBA00032853"/>
    </source>
</evidence>
<dbReference type="EMBL" id="CP002353">
    <property type="protein sequence ID" value="ADV62978.1"/>
    <property type="molecule type" value="Genomic_DNA"/>
</dbReference>
<dbReference type="AlphaFoldDB" id="E8QWS8"/>
<feature type="transmembrane region" description="Helical" evidence="19">
    <location>
        <begin position="237"/>
        <end position="256"/>
    </location>
</feature>
<feature type="transmembrane region" description="Helical" evidence="19">
    <location>
        <begin position="143"/>
        <end position="165"/>
    </location>
</feature>
<dbReference type="STRING" id="575540.Isop_2402"/>
<keyword evidence="13 19" id="KW-0472">Membrane</keyword>
<keyword evidence="19" id="KW-0997">Cell inner membrane</keyword>
<evidence type="ECO:0000256" key="4">
    <source>
        <dbReference type="ARBA" id="ARBA00010561"/>
    </source>
</evidence>
<dbReference type="UniPathway" id="UPA00148">
    <property type="reaction ID" value="UER00238"/>
</dbReference>
<dbReference type="InterPro" id="IPR003805">
    <property type="entry name" value="CobS"/>
</dbReference>
<proteinExistence type="inferred from homology"/>
<comment type="catalytic activity">
    <reaction evidence="17 19">
        <text>alpha-ribazole + adenosylcob(III)inamide-GDP = adenosylcob(III)alamin + GMP + H(+)</text>
        <dbReference type="Rhea" id="RHEA:16049"/>
        <dbReference type="ChEBI" id="CHEBI:10329"/>
        <dbReference type="ChEBI" id="CHEBI:15378"/>
        <dbReference type="ChEBI" id="CHEBI:18408"/>
        <dbReference type="ChEBI" id="CHEBI:58115"/>
        <dbReference type="ChEBI" id="CHEBI:60487"/>
        <dbReference type="EC" id="2.7.8.26"/>
    </reaction>
</comment>
<evidence type="ECO:0000256" key="14">
    <source>
        <dbReference type="ARBA" id="ARBA00025228"/>
    </source>
</evidence>
<dbReference type="HOGENOM" id="CLU_057426_1_1_0"/>
<evidence type="ECO:0000256" key="15">
    <source>
        <dbReference type="ARBA" id="ARBA00032605"/>
    </source>
</evidence>
<protein>
    <recommendedName>
        <fullName evidence="6 19">Adenosylcobinamide-GDP ribazoletransferase</fullName>
        <ecNumber evidence="5 19">2.7.8.26</ecNumber>
    </recommendedName>
    <alternativeName>
        <fullName evidence="16 19">Cobalamin synthase</fullName>
    </alternativeName>
    <alternativeName>
        <fullName evidence="15 19">Cobalamin-5'-phosphate synthase</fullName>
    </alternativeName>
</protein>
<dbReference type="Pfam" id="PF02654">
    <property type="entry name" value="CobS"/>
    <property type="match status" value="1"/>
</dbReference>
<dbReference type="PANTHER" id="PTHR34148:SF1">
    <property type="entry name" value="ADENOSYLCOBINAMIDE-GDP RIBAZOLETRANSFERASE"/>
    <property type="match status" value="1"/>
</dbReference>
<dbReference type="InParanoid" id="E8QWS8"/>
<evidence type="ECO:0000256" key="18">
    <source>
        <dbReference type="ARBA" id="ARBA00049504"/>
    </source>
</evidence>
<keyword evidence="7 19" id="KW-1003">Cell membrane</keyword>
<comment type="function">
    <text evidence="14 19">Joins adenosylcobinamide-GDP and alpha-ribazole to generate adenosylcobalamin (Ado-cobalamin). Also synthesizes adenosylcobalamin 5'-phosphate from adenosylcobinamide-GDP and alpha-ribazole 5'-phosphate.</text>
</comment>
<evidence type="ECO:0000256" key="11">
    <source>
        <dbReference type="ARBA" id="ARBA00022842"/>
    </source>
</evidence>
<reference key="1">
    <citation type="submission" date="2010-11" db="EMBL/GenBank/DDBJ databases">
        <title>The complete sequence of chromosome of Isophaera pallida ATCC 43644.</title>
        <authorList>
            <consortium name="US DOE Joint Genome Institute (JGI-PGF)"/>
            <person name="Lucas S."/>
            <person name="Copeland A."/>
            <person name="Lapidus A."/>
            <person name="Bruce D."/>
            <person name="Goodwin L."/>
            <person name="Pitluck S."/>
            <person name="Kyrpides N."/>
            <person name="Mavromatis K."/>
            <person name="Pagani I."/>
            <person name="Ivanova N."/>
            <person name="Saunders E."/>
            <person name="Brettin T."/>
            <person name="Detter J.C."/>
            <person name="Han C."/>
            <person name="Tapia R."/>
            <person name="Land M."/>
            <person name="Hauser L."/>
            <person name="Markowitz V."/>
            <person name="Cheng J.-F."/>
            <person name="Hugenholtz P."/>
            <person name="Woyke T."/>
            <person name="Wu D."/>
            <person name="Eisen J.A."/>
        </authorList>
    </citation>
    <scope>NUCLEOTIDE SEQUENCE</scope>
    <source>
        <strain>ATCC 43644</strain>
    </source>
</reference>
<dbReference type="RefSeq" id="WP_013565266.1">
    <property type="nucleotide sequence ID" value="NC_014962.1"/>
</dbReference>
<evidence type="ECO:0000313" key="21">
    <source>
        <dbReference type="Proteomes" id="UP000008631"/>
    </source>
</evidence>
<keyword evidence="12 19" id="KW-1133">Transmembrane helix</keyword>
<comment type="subcellular location">
    <subcellularLocation>
        <location evidence="19">Cell inner membrane</location>
        <topology evidence="19">Multi-pass membrane protein</topology>
    </subcellularLocation>
    <subcellularLocation>
        <location evidence="2">Cell membrane</location>
        <topology evidence="2">Multi-pass membrane protein</topology>
    </subcellularLocation>
</comment>
<evidence type="ECO:0000256" key="8">
    <source>
        <dbReference type="ARBA" id="ARBA00022573"/>
    </source>
</evidence>
<dbReference type="Proteomes" id="UP000008631">
    <property type="component" value="Chromosome"/>
</dbReference>
<dbReference type="OrthoDB" id="9794626at2"/>